<dbReference type="AlphaFoldDB" id="B6ILV9"/>
<name>B6ILV9_CAEBR</name>
<organism evidence="3 4">
    <name type="scientific">Caenorhabditis briggsae</name>
    <dbReference type="NCBI Taxonomy" id="6238"/>
    <lineage>
        <taxon>Eukaryota</taxon>
        <taxon>Metazoa</taxon>
        <taxon>Ecdysozoa</taxon>
        <taxon>Nematoda</taxon>
        <taxon>Chromadorea</taxon>
        <taxon>Rhabditida</taxon>
        <taxon>Rhabditina</taxon>
        <taxon>Rhabditomorpha</taxon>
        <taxon>Rhabditoidea</taxon>
        <taxon>Rhabditidae</taxon>
        <taxon>Peloderinae</taxon>
        <taxon>Caenorhabditis</taxon>
    </lineage>
</organism>
<dbReference type="KEGG" id="cbr:CBG_26214"/>
<gene>
    <name evidence="3 5" type="ORF">CBG26214</name>
    <name evidence="3" type="ORF">CBG_26214</name>
</gene>
<evidence type="ECO:0000256" key="1">
    <source>
        <dbReference type="SAM" id="Coils"/>
    </source>
</evidence>
<evidence type="ECO:0000313" key="3">
    <source>
        <dbReference type="EMBL" id="CAS00889.1"/>
    </source>
</evidence>
<evidence type="ECO:0000256" key="2">
    <source>
        <dbReference type="SAM" id="MobiDB-lite"/>
    </source>
</evidence>
<sequence length="362" mass="39853">MPRKKTCGVFERIPHSSAVVRNQQRAALCAPKQNDSGISLAGSKWCAVPVVVGPNGQPLPSMAHGRNLSMPMIPMTPFTPFGGQMWNGPSFGFHPAPGHLQSPATPHWMPAPSTPGWIPTPSSQNSTPGSGTSVPNSVYGFGTIGAASEASLPHPSSSTGASSAPSLEEQLQDLPVTVQASARLRPSSVSAQVSVHAPAAPTPASPPRAARQPPRSSQYFPYTPPTEQQRRRQMLVEMEHQKKSREHRKEGEDWEAEWLRGEKELKEEEEQQDADRRQTEAVEAAEIEERRKEKKKENLMLVDKMKDEWRIKKGIASWAKMTKEDRLELAKKELDFLRCSSVPTFPLVYLLLHATTTVIPSP</sequence>
<feature type="region of interest" description="Disordered" evidence="2">
    <location>
        <begin position="96"/>
        <end position="136"/>
    </location>
</feature>
<keyword evidence="4" id="KW-1185">Reference proteome</keyword>
<dbReference type="InParanoid" id="B6ILV9"/>
<reference evidence="3 4" key="2">
    <citation type="journal article" date="2011" name="PLoS Genet.">
        <title>Caenorhabditis briggsae recombinant inbred line genotypes reveal inter-strain incompatibility and the evolution of recombination.</title>
        <authorList>
            <person name="Ross J.A."/>
            <person name="Koboldt D.C."/>
            <person name="Staisch J.E."/>
            <person name="Chamberlin H.M."/>
            <person name="Gupta B.P."/>
            <person name="Miller R.D."/>
            <person name="Baird S.E."/>
            <person name="Haag E.S."/>
        </authorList>
    </citation>
    <scope>NUCLEOTIDE SEQUENCE [LARGE SCALE GENOMIC DNA]</scope>
    <source>
        <strain evidence="3 4">AF16</strain>
    </source>
</reference>
<protein>
    <submittedName>
        <fullName evidence="3">Protein CBG26214</fullName>
    </submittedName>
</protein>
<feature type="compositionally biased region" description="Low complexity" evidence="2">
    <location>
        <begin position="151"/>
        <end position="167"/>
    </location>
</feature>
<feature type="compositionally biased region" description="Polar residues" evidence="2">
    <location>
        <begin position="120"/>
        <end position="136"/>
    </location>
</feature>
<proteinExistence type="predicted"/>
<feature type="coiled-coil region" evidence="1">
    <location>
        <begin position="277"/>
        <end position="304"/>
    </location>
</feature>
<evidence type="ECO:0000313" key="5">
    <source>
        <dbReference type="WormBase" id="CBG26214"/>
    </source>
</evidence>
<accession>B6ILV9</accession>
<feature type="region of interest" description="Disordered" evidence="2">
    <location>
        <begin position="149"/>
        <end position="168"/>
    </location>
</feature>
<dbReference type="WormBase" id="CBG26214">
    <property type="protein sequence ID" value="CBP48033"/>
    <property type="gene ID" value="WBGene00087628"/>
</dbReference>
<keyword evidence="1" id="KW-0175">Coiled coil</keyword>
<dbReference type="HOGENOM" id="CLU_765547_0_0_1"/>
<feature type="compositionally biased region" description="Low complexity" evidence="2">
    <location>
        <begin position="207"/>
        <end position="217"/>
    </location>
</feature>
<reference evidence="3 4" key="1">
    <citation type="journal article" date="2003" name="PLoS Biol.">
        <title>The genome sequence of Caenorhabditis briggsae: a platform for comparative genomics.</title>
        <authorList>
            <person name="Stein L.D."/>
            <person name="Bao Z."/>
            <person name="Blasiar D."/>
            <person name="Blumenthal T."/>
            <person name="Brent M.R."/>
            <person name="Chen N."/>
            <person name="Chinwalla A."/>
            <person name="Clarke L."/>
            <person name="Clee C."/>
            <person name="Coghlan A."/>
            <person name="Coulson A."/>
            <person name="D'Eustachio P."/>
            <person name="Fitch D.H."/>
            <person name="Fulton L.A."/>
            <person name="Fulton R.E."/>
            <person name="Griffiths-Jones S."/>
            <person name="Harris T.W."/>
            <person name="Hillier L.W."/>
            <person name="Kamath R."/>
            <person name="Kuwabara P.E."/>
            <person name="Mardis E.R."/>
            <person name="Marra M.A."/>
            <person name="Miner T.L."/>
            <person name="Minx P."/>
            <person name="Mullikin J.C."/>
            <person name="Plumb R.W."/>
            <person name="Rogers J."/>
            <person name="Schein J.E."/>
            <person name="Sohrmann M."/>
            <person name="Spieth J."/>
            <person name="Stajich J.E."/>
            <person name="Wei C."/>
            <person name="Willey D."/>
            <person name="Wilson R.K."/>
            <person name="Durbin R."/>
            <person name="Waterston R.H."/>
        </authorList>
    </citation>
    <scope>NUCLEOTIDE SEQUENCE [LARGE SCALE GENOMIC DNA]</scope>
    <source>
        <strain evidence="3 4">AF16</strain>
    </source>
</reference>
<dbReference type="EMBL" id="HE601136">
    <property type="protein sequence ID" value="CAS00889.1"/>
    <property type="molecule type" value="Genomic_DNA"/>
</dbReference>
<evidence type="ECO:0000313" key="4">
    <source>
        <dbReference type="Proteomes" id="UP000008549"/>
    </source>
</evidence>
<dbReference type="Proteomes" id="UP000008549">
    <property type="component" value="Unassembled WGS sequence"/>
</dbReference>
<dbReference type="RefSeq" id="XP_045100447.1">
    <property type="nucleotide sequence ID" value="XM_045242955.1"/>
</dbReference>
<feature type="region of interest" description="Disordered" evidence="2">
    <location>
        <begin position="185"/>
        <end position="231"/>
    </location>
</feature>
<dbReference type="GeneID" id="68917695"/>
<dbReference type="CTD" id="68917695"/>